<dbReference type="GO" id="GO:0005524">
    <property type="term" value="F:ATP binding"/>
    <property type="evidence" value="ECO:0007669"/>
    <property type="project" value="InterPro"/>
</dbReference>
<dbReference type="OrthoDB" id="541276at2759"/>
<organism evidence="2 3">
    <name type="scientific">Puccinia sorghi</name>
    <dbReference type="NCBI Taxonomy" id="27349"/>
    <lineage>
        <taxon>Eukaryota</taxon>
        <taxon>Fungi</taxon>
        <taxon>Dikarya</taxon>
        <taxon>Basidiomycota</taxon>
        <taxon>Pucciniomycotina</taxon>
        <taxon>Pucciniomycetes</taxon>
        <taxon>Pucciniales</taxon>
        <taxon>Pucciniaceae</taxon>
        <taxon>Puccinia</taxon>
    </lineage>
</organism>
<dbReference type="VEuPathDB" id="FungiDB:VP01_754g1"/>
<protein>
    <recommendedName>
        <fullName evidence="1">Protein kinase domain-containing protein</fullName>
    </recommendedName>
</protein>
<dbReference type="Gene3D" id="1.10.510.10">
    <property type="entry name" value="Transferase(Phosphotransferase) domain 1"/>
    <property type="match status" value="1"/>
</dbReference>
<evidence type="ECO:0000313" key="2">
    <source>
        <dbReference type="EMBL" id="KNZ46106.1"/>
    </source>
</evidence>
<feature type="domain" description="Protein kinase" evidence="1">
    <location>
        <begin position="1"/>
        <end position="159"/>
    </location>
</feature>
<dbReference type="InterPro" id="IPR000719">
    <property type="entry name" value="Prot_kinase_dom"/>
</dbReference>
<dbReference type="AlphaFoldDB" id="A0A0L6UC51"/>
<dbReference type="Proteomes" id="UP000037035">
    <property type="component" value="Unassembled WGS sequence"/>
</dbReference>
<dbReference type="EMBL" id="LAVV01012994">
    <property type="protein sequence ID" value="KNZ46106.1"/>
    <property type="molecule type" value="Genomic_DNA"/>
</dbReference>
<gene>
    <name evidence="2" type="ORF">VP01_754g1</name>
</gene>
<dbReference type="STRING" id="27349.A0A0L6UC51"/>
<evidence type="ECO:0000259" key="1">
    <source>
        <dbReference type="PROSITE" id="PS50011"/>
    </source>
</evidence>
<proteinExistence type="predicted"/>
<dbReference type="GO" id="GO:0004672">
    <property type="term" value="F:protein kinase activity"/>
    <property type="evidence" value="ECO:0007669"/>
    <property type="project" value="InterPro"/>
</dbReference>
<keyword evidence="3" id="KW-1185">Reference proteome</keyword>
<reference evidence="2 3" key="1">
    <citation type="submission" date="2015-08" db="EMBL/GenBank/DDBJ databases">
        <title>Next Generation Sequencing and Analysis of the Genome of Puccinia sorghi L Schw, the Causal Agent of Maize Common Rust.</title>
        <authorList>
            <person name="Rochi L."/>
            <person name="Burguener G."/>
            <person name="Darino M."/>
            <person name="Turjanski A."/>
            <person name="Kreff E."/>
            <person name="Dieguez M.J."/>
            <person name="Sacco F."/>
        </authorList>
    </citation>
    <scope>NUCLEOTIDE SEQUENCE [LARGE SCALE GENOMIC DNA]</scope>
    <source>
        <strain evidence="2 3">RO10H11247</strain>
    </source>
</reference>
<name>A0A0L6UC51_9BASI</name>
<evidence type="ECO:0000313" key="3">
    <source>
        <dbReference type="Proteomes" id="UP000037035"/>
    </source>
</evidence>
<sequence>MTLKPHPKPRVTALIKPENFIVVENCKRTLGNNWELNHSLGVQTSVMVKRTDWGLGTSPKAHKDLNGGSKPYMAYSKQASSCFFHPFPLKQYTQITQNIADLATLFWKECCNKLNQKNNPVQVDIWSLRIVLLNLLYHCCPWADPGCLDVTSQQHVICA</sequence>
<comment type="caution">
    <text evidence="2">The sequence shown here is derived from an EMBL/GenBank/DDBJ whole genome shotgun (WGS) entry which is preliminary data.</text>
</comment>
<dbReference type="PROSITE" id="PS50011">
    <property type="entry name" value="PROTEIN_KINASE_DOM"/>
    <property type="match status" value="1"/>
</dbReference>
<accession>A0A0L6UC51</accession>